<dbReference type="Gene3D" id="2.40.50.140">
    <property type="entry name" value="Nucleic acid-binding proteins"/>
    <property type="match status" value="1"/>
</dbReference>
<dbReference type="Pfam" id="PF00575">
    <property type="entry name" value="S1"/>
    <property type="match status" value="1"/>
</dbReference>
<dbReference type="SUPFAM" id="SSF158832">
    <property type="entry name" value="Tex N-terminal region-like"/>
    <property type="match status" value="1"/>
</dbReference>
<dbReference type="EMBL" id="JANFXK010000014">
    <property type="protein sequence ID" value="MCQ4637543.1"/>
    <property type="molecule type" value="Genomic_DNA"/>
</dbReference>
<dbReference type="InterPro" id="IPR012340">
    <property type="entry name" value="NA-bd_OB-fold"/>
</dbReference>
<keyword evidence="3" id="KW-1185">Reference proteome</keyword>
<dbReference type="Pfam" id="PF09371">
    <property type="entry name" value="Tex_N"/>
    <property type="match status" value="1"/>
</dbReference>
<dbReference type="Pfam" id="PF16921">
    <property type="entry name" value="Tex_YqgF"/>
    <property type="match status" value="1"/>
</dbReference>
<dbReference type="PROSITE" id="PS50126">
    <property type="entry name" value="S1"/>
    <property type="match status" value="1"/>
</dbReference>
<dbReference type="RefSeq" id="WP_256132730.1">
    <property type="nucleotide sequence ID" value="NZ_JANFXK010000014.1"/>
</dbReference>
<evidence type="ECO:0000313" key="2">
    <source>
        <dbReference type="EMBL" id="MCQ4637543.1"/>
    </source>
</evidence>
<dbReference type="InterPro" id="IPR023319">
    <property type="entry name" value="Tex-like_HTH_dom_sf"/>
</dbReference>
<dbReference type="Gene3D" id="1.10.3500.10">
    <property type="entry name" value="Tex N-terminal region-like"/>
    <property type="match status" value="1"/>
</dbReference>
<dbReference type="InterPro" id="IPR023323">
    <property type="entry name" value="Tex-like_dom_sf"/>
</dbReference>
<evidence type="ECO:0000313" key="3">
    <source>
        <dbReference type="Proteomes" id="UP001524502"/>
    </source>
</evidence>
<evidence type="ECO:0000259" key="1">
    <source>
        <dbReference type="PROSITE" id="PS50126"/>
    </source>
</evidence>
<dbReference type="SUPFAM" id="SSF50249">
    <property type="entry name" value="Nucleic acid-binding proteins"/>
    <property type="match status" value="1"/>
</dbReference>
<dbReference type="PANTHER" id="PTHR10724">
    <property type="entry name" value="30S RIBOSOMAL PROTEIN S1"/>
    <property type="match status" value="1"/>
</dbReference>
<comment type="caution">
    <text evidence="2">The sequence shown here is derived from an EMBL/GenBank/DDBJ whole genome shotgun (WGS) entry which is preliminary data.</text>
</comment>
<dbReference type="SMART" id="SM00316">
    <property type="entry name" value="S1"/>
    <property type="match status" value="1"/>
</dbReference>
<dbReference type="InterPro" id="IPR003029">
    <property type="entry name" value="S1_domain"/>
</dbReference>
<dbReference type="Pfam" id="PF17674">
    <property type="entry name" value="HHH_9"/>
    <property type="match status" value="2"/>
</dbReference>
<name>A0ABT1RQR8_9FIRM</name>
<dbReference type="InterPro" id="IPR018974">
    <property type="entry name" value="Tex-like_N"/>
</dbReference>
<dbReference type="Pfam" id="PF12836">
    <property type="entry name" value="HHH_3"/>
    <property type="match status" value="1"/>
</dbReference>
<dbReference type="SMART" id="SM00732">
    <property type="entry name" value="YqgFc"/>
    <property type="match status" value="1"/>
</dbReference>
<dbReference type="InterPro" id="IPR010994">
    <property type="entry name" value="RuvA_2-like"/>
</dbReference>
<dbReference type="InterPro" id="IPR041692">
    <property type="entry name" value="HHH_9"/>
</dbReference>
<dbReference type="Gene3D" id="3.30.420.140">
    <property type="entry name" value="YqgF/RNase H-like domain"/>
    <property type="match status" value="1"/>
</dbReference>
<dbReference type="CDD" id="cd05685">
    <property type="entry name" value="S1_Tex"/>
    <property type="match status" value="1"/>
</dbReference>
<dbReference type="InterPro" id="IPR006641">
    <property type="entry name" value="YqgF/RNaseH-like_dom"/>
</dbReference>
<dbReference type="SUPFAM" id="SSF53098">
    <property type="entry name" value="Ribonuclease H-like"/>
    <property type="match status" value="1"/>
</dbReference>
<dbReference type="Pfam" id="PF22706">
    <property type="entry name" value="Tex_central_region"/>
    <property type="match status" value="1"/>
</dbReference>
<dbReference type="PANTHER" id="PTHR10724:SF10">
    <property type="entry name" value="S1 RNA-BINDING DOMAIN-CONTAINING PROTEIN 1"/>
    <property type="match status" value="1"/>
</dbReference>
<dbReference type="Proteomes" id="UP001524502">
    <property type="component" value="Unassembled WGS sequence"/>
</dbReference>
<reference evidence="2 3" key="1">
    <citation type="submission" date="2022-06" db="EMBL/GenBank/DDBJ databases">
        <title>Isolation of gut microbiota from human fecal samples.</title>
        <authorList>
            <person name="Pamer E.G."/>
            <person name="Barat B."/>
            <person name="Waligurski E."/>
            <person name="Medina S."/>
            <person name="Paddock L."/>
            <person name="Mostad J."/>
        </authorList>
    </citation>
    <scope>NUCLEOTIDE SEQUENCE [LARGE SCALE GENOMIC DNA]</scope>
    <source>
        <strain evidence="2 3">SL.3.17</strain>
    </source>
</reference>
<gene>
    <name evidence="2" type="ORF">NE619_12470</name>
</gene>
<organism evidence="2 3">
    <name type="scientific">Anaerovorax odorimutans</name>
    <dbReference type="NCBI Taxonomy" id="109327"/>
    <lineage>
        <taxon>Bacteria</taxon>
        <taxon>Bacillati</taxon>
        <taxon>Bacillota</taxon>
        <taxon>Clostridia</taxon>
        <taxon>Peptostreptococcales</taxon>
        <taxon>Anaerovoracaceae</taxon>
        <taxon>Anaerovorax</taxon>
    </lineage>
</organism>
<sequence length="752" mass="83882">MNIIEKLAKEFELKLSQVENTVALIDEGNTIPFIARYRKEVTGGLSDVTLRDLDERLAYLRNLEERKEEVIRLIEEQGKLTDELKEKIMEAEVLQRVEDLYKPYKQKKATRASKAKARGLEPLALTFWAQELEEGSVEELAGPFVDEEKEVPDAAAAIAGAMDIMAEMISDDPELTAKIREKTQNSGLIVTEAADPEEKTVYEMYYEYQEAIKKIPNHRILAINRGEKEKKLKVKVTVLTEDMEKLLQQAVITNERSIFTDLLKETIADAYKRLMAPSIEREMRNMLTERAELEAVKVFAKNTEKLLMVPPVKGARIISIDPGYRTGCKVAVLNETGKLLAYTTVYPTQPKKDVAGTEATLKKLVDKYKINVIVIGNGTGSRETEEVVANFIKKNGLDISYTIVNEAGASVYSASKLATEEYPDLDVTTRGAMSLGRRLQDPLAELVKIPTKSIGVGQYQHDINQGLLESALDNVVEDCVNRVGVDLNTASPSLLAHVAGINMGIAKNIVAYREEQGSFADRKELKKVSKLGEKTFKQCAGFMRISDGKNPLDATSVHPESYKAAEAMLKKLKIDKKEIIRGGVADIEKQISQLYAEESKPKKVETRGKGLAALAELSKKKEDPRKNLGRAIEKLSEELEVGPMTLRDIIEEIKKPGRDPREDAPAVVFRNDVRSFEDLEVGMEMMGTVRNVVDFGAFVDIGVKNDGLVHISEISNKFIKHPMDAVSVGDTVKVKIINIDREKQKIGLTMKL</sequence>
<dbReference type="InterPro" id="IPR037027">
    <property type="entry name" value="YqgF/RNaseH-like_dom_sf"/>
</dbReference>
<dbReference type="InterPro" id="IPR044146">
    <property type="entry name" value="S1_Tex"/>
</dbReference>
<dbReference type="SUPFAM" id="SSF47781">
    <property type="entry name" value="RuvA domain 2-like"/>
    <property type="match status" value="2"/>
</dbReference>
<dbReference type="Gene3D" id="1.10.10.650">
    <property type="entry name" value="RuvA domain 2-like"/>
    <property type="match status" value="1"/>
</dbReference>
<dbReference type="InterPro" id="IPR055179">
    <property type="entry name" value="Tex-like_central_region"/>
</dbReference>
<protein>
    <submittedName>
        <fullName evidence="2">RNA-binding transcriptional accessory protein</fullName>
    </submittedName>
</protein>
<feature type="domain" description="S1 motif" evidence="1">
    <location>
        <begin position="682"/>
        <end position="751"/>
    </location>
</feature>
<dbReference type="InterPro" id="IPR012337">
    <property type="entry name" value="RNaseH-like_sf"/>
</dbReference>
<dbReference type="InterPro" id="IPR050437">
    <property type="entry name" value="Ribos_protein_bS1-like"/>
</dbReference>
<proteinExistence type="predicted"/>
<dbReference type="InterPro" id="IPR032639">
    <property type="entry name" value="Tex_YqgF"/>
</dbReference>
<dbReference type="Gene3D" id="1.10.150.310">
    <property type="entry name" value="Tex RuvX-like domain-like"/>
    <property type="match status" value="1"/>
</dbReference>
<accession>A0ABT1RQR8</accession>